<sequence>MSLMIRIPSQNTNRHTEKYAASSGSDLEEGESWQPEQDARRARQSRRFSWAGSGMSLRRRFQAFARQLRKSRPSSPLRPESSSGQLKKKRQPGPPVGDEQDSSNLPARAWQDMSQEQAYANS</sequence>
<protein>
    <submittedName>
        <fullName evidence="2">Uncharacterized protein</fullName>
    </submittedName>
</protein>
<accession>A0AAW0RF76</accession>
<evidence type="ECO:0000313" key="2">
    <source>
        <dbReference type="EMBL" id="KAK8140711.1"/>
    </source>
</evidence>
<feature type="compositionally biased region" description="Polar residues" evidence="1">
    <location>
        <begin position="112"/>
        <end position="122"/>
    </location>
</feature>
<name>A0AAW0RF76_9HYPO</name>
<evidence type="ECO:0000256" key="1">
    <source>
        <dbReference type="SAM" id="MobiDB-lite"/>
    </source>
</evidence>
<gene>
    <name evidence="2" type="ORF">G3M48_002485</name>
</gene>
<evidence type="ECO:0000313" key="3">
    <source>
        <dbReference type="Proteomes" id="UP001397290"/>
    </source>
</evidence>
<keyword evidence="3" id="KW-1185">Reference proteome</keyword>
<dbReference type="EMBL" id="JAAHCF010001838">
    <property type="protein sequence ID" value="KAK8140711.1"/>
    <property type="molecule type" value="Genomic_DNA"/>
</dbReference>
<organism evidence="2 3">
    <name type="scientific">Beauveria asiatica</name>
    <dbReference type="NCBI Taxonomy" id="1069075"/>
    <lineage>
        <taxon>Eukaryota</taxon>
        <taxon>Fungi</taxon>
        <taxon>Dikarya</taxon>
        <taxon>Ascomycota</taxon>
        <taxon>Pezizomycotina</taxon>
        <taxon>Sordariomycetes</taxon>
        <taxon>Hypocreomycetidae</taxon>
        <taxon>Hypocreales</taxon>
        <taxon>Cordycipitaceae</taxon>
        <taxon>Beauveria</taxon>
    </lineage>
</organism>
<feature type="compositionally biased region" description="Low complexity" evidence="1">
    <location>
        <begin position="73"/>
        <end position="83"/>
    </location>
</feature>
<proteinExistence type="predicted"/>
<reference evidence="2 3" key="1">
    <citation type="submission" date="2020-02" db="EMBL/GenBank/DDBJ databases">
        <title>Comparative genomics of the hypocrealean fungal genus Beauvera.</title>
        <authorList>
            <person name="Showalter D.N."/>
            <person name="Bushley K.E."/>
            <person name="Rehner S.A."/>
        </authorList>
    </citation>
    <scope>NUCLEOTIDE SEQUENCE [LARGE SCALE GENOMIC DNA]</scope>
    <source>
        <strain evidence="2 3">ARSEF4384</strain>
    </source>
</reference>
<dbReference type="AlphaFoldDB" id="A0AAW0RF76"/>
<comment type="caution">
    <text evidence="2">The sequence shown here is derived from an EMBL/GenBank/DDBJ whole genome shotgun (WGS) entry which is preliminary data.</text>
</comment>
<feature type="region of interest" description="Disordered" evidence="1">
    <location>
        <begin position="66"/>
        <end position="122"/>
    </location>
</feature>
<dbReference type="Proteomes" id="UP001397290">
    <property type="component" value="Unassembled WGS sequence"/>
</dbReference>
<feature type="region of interest" description="Disordered" evidence="1">
    <location>
        <begin position="1"/>
        <end position="47"/>
    </location>
</feature>